<accession>A0A0A9AZC9</accession>
<reference evidence="1" key="1">
    <citation type="submission" date="2014-09" db="EMBL/GenBank/DDBJ databases">
        <authorList>
            <person name="Magalhaes I.L.F."/>
            <person name="Oliveira U."/>
            <person name="Santos F.R."/>
            <person name="Vidigal T.H.D.A."/>
            <person name="Brescovit A.D."/>
            <person name="Santos A.J."/>
        </authorList>
    </citation>
    <scope>NUCLEOTIDE SEQUENCE</scope>
    <source>
        <tissue evidence="1">Shoot tissue taken approximately 20 cm above the soil surface</tissue>
    </source>
</reference>
<evidence type="ECO:0000313" key="1">
    <source>
        <dbReference type="EMBL" id="JAD56476.1"/>
    </source>
</evidence>
<sequence>MVYPLQCSARNNLMYGISSTRAATPPFLLPLESAL</sequence>
<protein>
    <submittedName>
        <fullName evidence="1">Uncharacterized protein</fullName>
    </submittedName>
</protein>
<organism evidence="1">
    <name type="scientific">Arundo donax</name>
    <name type="common">Giant reed</name>
    <name type="synonym">Donax arundinaceus</name>
    <dbReference type="NCBI Taxonomy" id="35708"/>
    <lineage>
        <taxon>Eukaryota</taxon>
        <taxon>Viridiplantae</taxon>
        <taxon>Streptophyta</taxon>
        <taxon>Embryophyta</taxon>
        <taxon>Tracheophyta</taxon>
        <taxon>Spermatophyta</taxon>
        <taxon>Magnoliopsida</taxon>
        <taxon>Liliopsida</taxon>
        <taxon>Poales</taxon>
        <taxon>Poaceae</taxon>
        <taxon>PACMAD clade</taxon>
        <taxon>Arundinoideae</taxon>
        <taxon>Arundineae</taxon>
        <taxon>Arundo</taxon>
    </lineage>
</organism>
<name>A0A0A9AZC9_ARUDO</name>
<dbReference type="AlphaFoldDB" id="A0A0A9AZC9"/>
<reference evidence="1" key="2">
    <citation type="journal article" date="2015" name="Data Brief">
        <title>Shoot transcriptome of the giant reed, Arundo donax.</title>
        <authorList>
            <person name="Barrero R.A."/>
            <person name="Guerrero F.D."/>
            <person name="Moolhuijzen P."/>
            <person name="Goolsby J.A."/>
            <person name="Tidwell J."/>
            <person name="Bellgard S.E."/>
            <person name="Bellgard M.I."/>
        </authorList>
    </citation>
    <scope>NUCLEOTIDE SEQUENCE</scope>
    <source>
        <tissue evidence="1">Shoot tissue taken approximately 20 cm above the soil surface</tissue>
    </source>
</reference>
<dbReference type="EMBL" id="GBRH01241419">
    <property type="protein sequence ID" value="JAD56476.1"/>
    <property type="molecule type" value="Transcribed_RNA"/>
</dbReference>
<proteinExistence type="predicted"/>